<sequence length="239" mass="25788">MKSHTMKLSLLTVLPVVLLSGVLCAQTATPRLAAPMVIPAGPVTKQAVANKEPVREAQVQLPVQAAPQPAKPAPQTSMVAPSAPVAQPTSAPSVPMQFDDGLGELMKGAKPYSDPQVKMKSKKTSIPGPGGTEASQLRDEMIMRMKRAVEQIASEYGNPTFAQVFTNDAVQAQVLRKRVQMLHRMEAIRTEIAALQKQKEQVRAEVDASQHELIALQQQAEALTNRLQKARFALGSISN</sequence>
<dbReference type="KEGG" id="elut:CKA38_03710"/>
<evidence type="ECO:0000256" key="3">
    <source>
        <dbReference type="SAM" id="SignalP"/>
    </source>
</evidence>
<keyword evidence="3" id="KW-0732">Signal</keyword>
<dbReference type="RefSeq" id="WP_108824283.1">
    <property type="nucleotide sequence ID" value="NZ_CP023004.1"/>
</dbReference>
<organism evidence="4 5">
    <name type="scientific">Ereboglobus luteus</name>
    <dbReference type="NCBI Taxonomy" id="1796921"/>
    <lineage>
        <taxon>Bacteria</taxon>
        <taxon>Pseudomonadati</taxon>
        <taxon>Verrucomicrobiota</taxon>
        <taxon>Opitutia</taxon>
        <taxon>Opitutales</taxon>
        <taxon>Opitutaceae</taxon>
        <taxon>Ereboglobus</taxon>
    </lineage>
</organism>
<feature type="chain" id="PRO_5015895347" description="Secreted protein" evidence="3">
    <location>
        <begin position="26"/>
        <end position="239"/>
    </location>
</feature>
<evidence type="ECO:0000256" key="2">
    <source>
        <dbReference type="SAM" id="MobiDB-lite"/>
    </source>
</evidence>
<dbReference type="EMBL" id="CP023004">
    <property type="protein sequence ID" value="AWI08475.1"/>
    <property type="molecule type" value="Genomic_DNA"/>
</dbReference>
<keyword evidence="5" id="KW-1185">Reference proteome</keyword>
<accession>A0A2U8E117</accession>
<protein>
    <recommendedName>
        <fullName evidence="6">Secreted protein</fullName>
    </recommendedName>
</protein>
<evidence type="ECO:0000256" key="1">
    <source>
        <dbReference type="SAM" id="Coils"/>
    </source>
</evidence>
<dbReference type="Proteomes" id="UP000244896">
    <property type="component" value="Chromosome"/>
</dbReference>
<dbReference type="AlphaFoldDB" id="A0A2U8E117"/>
<proteinExistence type="predicted"/>
<gene>
    <name evidence="4" type="ORF">CKA38_03710</name>
</gene>
<reference evidence="4 5" key="1">
    <citation type="journal article" date="2018" name="Syst. Appl. Microbiol.">
        <title>Ereboglobus luteus gen. nov. sp. nov. from cockroach guts, and new insights into the oxygen relationship of the genera Opitutus and Didymococcus (Verrucomicrobia: Opitutaceae).</title>
        <authorList>
            <person name="Tegtmeier D."/>
            <person name="Belitz A."/>
            <person name="Radek R."/>
            <person name="Heimerl T."/>
            <person name="Brune A."/>
        </authorList>
    </citation>
    <scope>NUCLEOTIDE SEQUENCE [LARGE SCALE GENOMIC DNA]</scope>
    <source>
        <strain evidence="4 5">Ho45</strain>
    </source>
</reference>
<feature type="region of interest" description="Disordered" evidence="2">
    <location>
        <begin position="111"/>
        <end position="134"/>
    </location>
</feature>
<evidence type="ECO:0000313" key="4">
    <source>
        <dbReference type="EMBL" id="AWI08475.1"/>
    </source>
</evidence>
<evidence type="ECO:0000313" key="5">
    <source>
        <dbReference type="Proteomes" id="UP000244896"/>
    </source>
</evidence>
<feature type="region of interest" description="Disordered" evidence="2">
    <location>
        <begin position="66"/>
        <end position="91"/>
    </location>
</feature>
<evidence type="ECO:0008006" key="6">
    <source>
        <dbReference type="Google" id="ProtNLM"/>
    </source>
</evidence>
<name>A0A2U8E117_9BACT</name>
<feature type="signal peptide" evidence="3">
    <location>
        <begin position="1"/>
        <end position="25"/>
    </location>
</feature>
<dbReference type="OrthoDB" id="9981531at2"/>
<feature type="coiled-coil region" evidence="1">
    <location>
        <begin position="178"/>
        <end position="233"/>
    </location>
</feature>
<keyword evidence="1" id="KW-0175">Coiled coil</keyword>